<reference evidence="6" key="2">
    <citation type="journal article" date="2014" name="ISME J.">
        <title>Microbial stratification in low pH oxic and suboxic macroscopic growths along an acid mine drainage.</title>
        <authorList>
            <person name="Mendez-Garcia C."/>
            <person name="Mesa V."/>
            <person name="Sprenger R.R."/>
            <person name="Richter M."/>
            <person name="Diez M.S."/>
            <person name="Solano J."/>
            <person name="Bargiela R."/>
            <person name="Golyshina O.V."/>
            <person name="Manteca A."/>
            <person name="Ramos J.L."/>
            <person name="Gallego J.R."/>
            <person name="Llorente I."/>
            <person name="Martins Dos Santos V.A."/>
            <person name="Jensen O.N."/>
            <person name="Pelaez A.I."/>
            <person name="Sanchez J."/>
            <person name="Ferrer M."/>
        </authorList>
    </citation>
    <scope>NUCLEOTIDE SEQUENCE</scope>
</reference>
<dbReference type="InterPro" id="IPR000788">
    <property type="entry name" value="RNR_lg_C"/>
</dbReference>
<accession>T1C0J7</accession>
<evidence type="ECO:0000256" key="1">
    <source>
        <dbReference type="ARBA" id="ARBA00001922"/>
    </source>
</evidence>
<dbReference type="PANTHER" id="PTHR43371">
    <property type="entry name" value="VITAMIN B12-DEPENDENT RIBONUCLEOTIDE REDUCTASE"/>
    <property type="match status" value="1"/>
</dbReference>
<evidence type="ECO:0000256" key="4">
    <source>
        <dbReference type="ARBA" id="ARBA00023285"/>
    </source>
</evidence>
<evidence type="ECO:0000256" key="2">
    <source>
        <dbReference type="ARBA" id="ARBA00022628"/>
    </source>
</evidence>
<evidence type="ECO:0000256" key="3">
    <source>
        <dbReference type="ARBA" id="ARBA00023002"/>
    </source>
</evidence>
<feature type="non-terminal residue" evidence="6">
    <location>
        <position position="139"/>
    </location>
</feature>
<dbReference type="Pfam" id="PF02867">
    <property type="entry name" value="Ribonuc_red_lgC"/>
    <property type="match status" value="1"/>
</dbReference>
<keyword evidence="2" id="KW-0846">Cobalamin</keyword>
<dbReference type="GO" id="GO:0004748">
    <property type="term" value="F:ribonucleoside-diphosphate reductase activity, thioredoxin disulfide as acceptor"/>
    <property type="evidence" value="ECO:0007669"/>
    <property type="project" value="TreeGrafter"/>
</dbReference>
<dbReference type="PANTHER" id="PTHR43371:SF1">
    <property type="entry name" value="RIBONUCLEOSIDE-DIPHOSPHATE REDUCTASE"/>
    <property type="match status" value="1"/>
</dbReference>
<comment type="caution">
    <text evidence="6">The sequence shown here is derived from an EMBL/GenBank/DDBJ whole genome shotgun (WGS) entry which is preliminary data.</text>
</comment>
<dbReference type="GO" id="GO:0031419">
    <property type="term" value="F:cobalamin binding"/>
    <property type="evidence" value="ECO:0007669"/>
    <property type="project" value="UniProtKB-KW"/>
</dbReference>
<feature type="domain" description="Ribonucleotide reductase large subunit C-terminal" evidence="5">
    <location>
        <begin position="2"/>
        <end position="101"/>
    </location>
</feature>
<keyword evidence="4" id="KW-0170">Cobalt</keyword>
<organism evidence="6">
    <name type="scientific">mine drainage metagenome</name>
    <dbReference type="NCBI Taxonomy" id="410659"/>
    <lineage>
        <taxon>unclassified sequences</taxon>
        <taxon>metagenomes</taxon>
        <taxon>ecological metagenomes</taxon>
    </lineage>
</organism>
<reference evidence="6" key="1">
    <citation type="submission" date="2013-08" db="EMBL/GenBank/DDBJ databases">
        <authorList>
            <person name="Mendez C."/>
            <person name="Richter M."/>
            <person name="Ferrer M."/>
            <person name="Sanchez J."/>
        </authorList>
    </citation>
    <scope>NUCLEOTIDE SEQUENCE</scope>
</reference>
<protein>
    <submittedName>
        <fullName evidence="6">Vitamin B12-dependent ribonucleotide reductase</fullName>
    </submittedName>
</protein>
<proteinExistence type="predicted"/>
<name>T1C0J7_9ZZZZ</name>
<dbReference type="AlphaFoldDB" id="T1C0J7"/>
<keyword evidence="3" id="KW-0560">Oxidoreductase</keyword>
<dbReference type="Gene3D" id="3.20.70.20">
    <property type="match status" value="1"/>
</dbReference>
<gene>
    <name evidence="6" type="ORF">B1B_00426</name>
</gene>
<evidence type="ECO:0000259" key="5">
    <source>
        <dbReference type="Pfam" id="PF02867"/>
    </source>
</evidence>
<dbReference type="InterPro" id="IPR050862">
    <property type="entry name" value="RdRp_reductase_class-2"/>
</dbReference>
<feature type="non-terminal residue" evidence="6">
    <location>
        <position position="1"/>
    </location>
</feature>
<comment type="cofactor">
    <cofactor evidence="1">
        <name>adenosylcob(III)alamin</name>
        <dbReference type="ChEBI" id="CHEBI:18408"/>
    </cofactor>
</comment>
<sequence>VESFRAAVEVVFTAQEILIGNADYPTEKIGDTTRRFRELGLGYANLGALLMSEGLPYDSEEGRAWAGAITALMTGAAYETSARTAARMGPFAGFHENRAAMLQVLRMHRAEVAKIDEELVPTELLSARPRRQSGPRRWS</sequence>
<dbReference type="EMBL" id="AUZY01000323">
    <property type="protein sequence ID" value="EQD79001.1"/>
    <property type="molecule type" value="Genomic_DNA"/>
</dbReference>
<dbReference type="SUPFAM" id="SSF51998">
    <property type="entry name" value="PFL-like glycyl radical enzymes"/>
    <property type="match status" value="1"/>
</dbReference>
<evidence type="ECO:0000313" key="6">
    <source>
        <dbReference type="EMBL" id="EQD79001.1"/>
    </source>
</evidence>